<dbReference type="Gene3D" id="3.30.2350.10">
    <property type="entry name" value="Pseudouridine synthase"/>
    <property type="match status" value="1"/>
</dbReference>
<evidence type="ECO:0000313" key="10">
    <source>
        <dbReference type="Proteomes" id="UP000566995"/>
    </source>
</evidence>
<dbReference type="InterPro" id="IPR002501">
    <property type="entry name" value="PsdUridine_synth_N"/>
</dbReference>
<dbReference type="CDD" id="cd02573">
    <property type="entry name" value="PseudoU_synth_EcTruB"/>
    <property type="match status" value="1"/>
</dbReference>
<comment type="catalytic activity">
    <reaction evidence="1 5">
        <text>uridine(55) in tRNA = pseudouridine(55) in tRNA</text>
        <dbReference type="Rhea" id="RHEA:42532"/>
        <dbReference type="Rhea" id="RHEA-COMP:10101"/>
        <dbReference type="Rhea" id="RHEA-COMP:10102"/>
        <dbReference type="ChEBI" id="CHEBI:65314"/>
        <dbReference type="ChEBI" id="CHEBI:65315"/>
        <dbReference type="EC" id="5.4.99.25"/>
    </reaction>
</comment>
<dbReference type="Pfam" id="PF09157">
    <property type="entry name" value="TruB-C_2"/>
    <property type="match status" value="1"/>
</dbReference>
<dbReference type="FunFam" id="3.30.2350.10:FF:000011">
    <property type="entry name" value="tRNA pseudouridine synthase B"/>
    <property type="match status" value="1"/>
</dbReference>
<comment type="function">
    <text evidence="5">Responsible for synthesis of pseudouridine from uracil-55 in the psi GC loop of transfer RNAs.</text>
</comment>
<sequence length="304" mass="33461">MAQVKRIRRAVNGVLILDKPLGMSSNQALQKVRWLLNAEKAGHTGSLDPLATGVLPLCFGEATKFSQYLLDADKAYETIALLGTTTTTGDAEGEVLEQREVTAGREAVEAQLPRFRGDIEQVPPMYSALKKDGQPLYKLARAGEVVEREARSVTIARLEMLAFESPRATLAVSCSKGTYIRTLVEDLGRELGCGAHVAALRRTQAGPFQLNQSVTLEELEKAHAEGGNEALDRFLLPVDAGLEHWPLLQLSEHSAYYWLHGQPVRAPDMPKFGMLRVQDHEGRFIGIGEVVEDGRLAPRRLIRS</sequence>
<evidence type="ECO:0000256" key="3">
    <source>
        <dbReference type="ARBA" id="ARBA00022694"/>
    </source>
</evidence>
<dbReference type="InterPro" id="IPR015240">
    <property type="entry name" value="tRNA_sdUridine_synth_fam1_C"/>
</dbReference>
<comment type="similarity">
    <text evidence="2 5">Belongs to the pseudouridine synthase TruB family. Type 1 subfamily.</text>
</comment>
<dbReference type="InterPro" id="IPR032819">
    <property type="entry name" value="TruB_C"/>
</dbReference>
<dbReference type="GO" id="GO:1990481">
    <property type="term" value="P:mRNA pseudouridine synthesis"/>
    <property type="evidence" value="ECO:0007669"/>
    <property type="project" value="TreeGrafter"/>
</dbReference>
<dbReference type="InterPro" id="IPR014780">
    <property type="entry name" value="tRNA_psdUridine_synth_TruB"/>
</dbReference>
<protein>
    <recommendedName>
        <fullName evidence="5">tRNA pseudouridine synthase B</fullName>
        <ecNumber evidence="5">5.4.99.25</ecNumber>
    </recommendedName>
    <alternativeName>
        <fullName evidence="5">tRNA pseudouridine(55) synthase</fullName>
        <shortName evidence="5">Psi55 synthase</shortName>
    </alternativeName>
    <alternativeName>
        <fullName evidence="5">tRNA pseudouridylate synthase</fullName>
    </alternativeName>
    <alternativeName>
        <fullName evidence="5">tRNA-uridine isomerase</fullName>
    </alternativeName>
</protein>
<organism evidence="9 10">
    <name type="scientific">Pseudomonas nitroreducens</name>
    <dbReference type="NCBI Taxonomy" id="46680"/>
    <lineage>
        <taxon>Bacteria</taxon>
        <taxon>Pseudomonadati</taxon>
        <taxon>Pseudomonadota</taxon>
        <taxon>Gammaproteobacteria</taxon>
        <taxon>Pseudomonadales</taxon>
        <taxon>Pseudomonadaceae</taxon>
        <taxon>Pseudomonas</taxon>
    </lineage>
</organism>
<feature type="domain" description="Pseudouridine synthase II N-terminal" evidence="6">
    <location>
        <begin position="33"/>
        <end position="180"/>
    </location>
</feature>
<evidence type="ECO:0000256" key="4">
    <source>
        <dbReference type="ARBA" id="ARBA00023235"/>
    </source>
</evidence>
<dbReference type="InterPro" id="IPR020103">
    <property type="entry name" value="PsdUridine_synth_cat_dom_sf"/>
</dbReference>
<dbReference type="SUPFAM" id="SSF88697">
    <property type="entry name" value="PUA domain-like"/>
    <property type="match status" value="1"/>
</dbReference>
<keyword evidence="3 5" id="KW-0819">tRNA processing</keyword>
<evidence type="ECO:0000256" key="1">
    <source>
        <dbReference type="ARBA" id="ARBA00000385"/>
    </source>
</evidence>
<dbReference type="GO" id="GO:0003723">
    <property type="term" value="F:RNA binding"/>
    <property type="evidence" value="ECO:0007669"/>
    <property type="project" value="InterPro"/>
</dbReference>
<evidence type="ECO:0000259" key="7">
    <source>
        <dbReference type="Pfam" id="PF09157"/>
    </source>
</evidence>
<dbReference type="Proteomes" id="UP000566995">
    <property type="component" value="Unassembled WGS sequence"/>
</dbReference>
<gene>
    <name evidence="5" type="primary">truB</name>
    <name evidence="9" type="ORF">HNP46_004021</name>
</gene>
<dbReference type="NCBIfam" id="TIGR00431">
    <property type="entry name" value="TruB"/>
    <property type="match status" value="1"/>
</dbReference>
<dbReference type="AlphaFoldDB" id="A0A7W7P338"/>
<dbReference type="GO" id="GO:0160148">
    <property type="term" value="F:tRNA pseudouridine(55) synthase activity"/>
    <property type="evidence" value="ECO:0007669"/>
    <property type="project" value="UniProtKB-EC"/>
</dbReference>
<dbReference type="HAMAP" id="MF_01080">
    <property type="entry name" value="TruB_bact"/>
    <property type="match status" value="1"/>
</dbReference>
<dbReference type="PANTHER" id="PTHR13767:SF2">
    <property type="entry name" value="PSEUDOURIDYLATE SYNTHASE TRUB1"/>
    <property type="match status" value="1"/>
</dbReference>
<name>A0A7W7P338_PSENT</name>
<dbReference type="FunFam" id="2.30.130.10:FF:000012">
    <property type="entry name" value="tRNA pseudouridine synthase B"/>
    <property type="match status" value="1"/>
</dbReference>
<proteinExistence type="inferred from homology"/>
<reference evidence="9 10" key="1">
    <citation type="submission" date="2020-08" db="EMBL/GenBank/DDBJ databases">
        <title>Functional genomics of gut bacteria from endangered species of beetles.</title>
        <authorList>
            <person name="Carlos-Shanley C."/>
        </authorList>
    </citation>
    <scope>NUCLEOTIDE SEQUENCE [LARGE SCALE GENOMIC DNA]</scope>
    <source>
        <strain evidence="9 10">S00179</strain>
    </source>
</reference>
<dbReference type="PANTHER" id="PTHR13767">
    <property type="entry name" value="TRNA-PSEUDOURIDINE SYNTHASE"/>
    <property type="match status" value="1"/>
</dbReference>
<evidence type="ECO:0000256" key="2">
    <source>
        <dbReference type="ARBA" id="ARBA00005642"/>
    </source>
</evidence>
<evidence type="ECO:0000313" key="9">
    <source>
        <dbReference type="EMBL" id="MBB4865145.1"/>
    </source>
</evidence>
<dbReference type="RefSeq" id="WP_184592301.1">
    <property type="nucleotide sequence ID" value="NZ_JACHLI010000016.1"/>
</dbReference>
<keyword evidence="4 5" id="KW-0413">Isomerase</keyword>
<dbReference type="EMBL" id="JACHLI010000016">
    <property type="protein sequence ID" value="MBB4865145.1"/>
    <property type="molecule type" value="Genomic_DNA"/>
</dbReference>
<dbReference type="Pfam" id="PF16198">
    <property type="entry name" value="TruB_C_2"/>
    <property type="match status" value="1"/>
</dbReference>
<evidence type="ECO:0000259" key="8">
    <source>
        <dbReference type="Pfam" id="PF16198"/>
    </source>
</evidence>
<dbReference type="Gene3D" id="2.30.130.10">
    <property type="entry name" value="PUA domain"/>
    <property type="match status" value="1"/>
</dbReference>
<dbReference type="InterPro" id="IPR036974">
    <property type="entry name" value="PUA_sf"/>
</dbReference>
<accession>A0A7W7P338</accession>
<feature type="domain" description="tRNA pseudouridylate synthase B C-terminal" evidence="8">
    <location>
        <begin position="181"/>
        <end position="242"/>
    </location>
</feature>
<evidence type="ECO:0000259" key="6">
    <source>
        <dbReference type="Pfam" id="PF01509"/>
    </source>
</evidence>
<dbReference type="Pfam" id="PF01509">
    <property type="entry name" value="TruB_N"/>
    <property type="match status" value="1"/>
</dbReference>
<dbReference type="InterPro" id="IPR015947">
    <property type="entry name" value="PUA-like_sf"/>
</dbReference>
<dbReference type="EC" id="5.4.99.25" evidence="5"/>
<feature type="domain" description="tRNA pseudouridine synthase II TruB subfamily 1 C-terminal" evidence="7">
    <location>
        <begin position="246"/>
        <end position="302"/>
    </location>
</feature>
<feature type="active site" description="Nucleophile" evidence="5">
    <location>
        <position position="48"/>
    </location>
</feature>
<dbReference type="SUPFAM" id="SSF55120">
    <property type="entry name" value="Pseudouridine synthase"/>
    <property type="match status" value="1"/>
</dbReference>
<evidence type="ECO:0000256" key="5">
    <source>
        <dbReference type="HAMAP-Rule" id="MF_01080"/>
    </source>
</evidence>
<dbReference type="GO" id="GO:0031119">
    <property type="term" value="P:tRNA pseudouridine synthesis"/>
    <property type="evidence" value="ECO:0007669"/>
    <property type="project" value="UniProtKB-UniRule"/>
</dbReference>
<dbReference type="CDD" id="cd21152">
    <property type="entry name" value="PUA_TruB_bacterial"/>
    <property type="match status" value="1"/>
</dbReference>
<comment type="caution">
    <text evidence="9">The sequence shown here is derived from an EMBL/GenBank/DDBJ whole genome shotgun (WGS) entry which is preliminary data.</text>
</comment>